<dbReference type="AlphaFoldDB" id="A0A2T1EFM1"/>
<name>A0A2T1EFM1_9CYAN</name>
<sequence>MLADPTTLHTERLDMRDALTATIKRCNGSQQAYIKITANIYRHGFGHESARLFYESYRLPPNSRKLLPAGVLRVLLVYEFSIMRRLDRHVVTAEAQPAIDDELVEQSRLAVQATKRFLYWLDCGKTLPGGS</sequence>
<organism evidence="1 2">
    <name type="scientific">Stenomitos frigidus ULC18</name>
    <dbReference type="NCBI Taxonomy" id="2107698"/>
    <lineage>
        <taxon>Bacteria</taxon>
        <taxon>Bacillati</taxon>
        <taxon>Cyanobacteriota</taxon>
        <taxon>Cyanophyceae</taxon>
        <taxon>Leptolyngbyales</taxon>
        <taxon>Leptolyngbyaceae</taxon>
        <taxon>Stenomitos</taxon>
    </lineage>
</organism>
<proteinExistence type="predicted"/>
<dbReference type="Proteomes" id="UP000239576">
    <property type="component" value="Unassembled WGS sequence"/>
</dbReference>
<gene>
    <name evidence="1" type="ORF">C7B82_07385</name>
</gene>
<accession>A0A2T1EFM1</accession>
<keyword evidence="2" id="KW-1185">Reference proteome</keyword>
<evidence type="ECO:0000313" key="1">
    <source>
        <dbReference type="EMBL" id="PSB31501.1"/>
    </source>
</evidence>
<evidence type="ECO:0000313" key="2">
    <source>
        <dbReference type="Proteomes" id="UP000239576"/>
    </source>
</evidence>
<reference evidence="2" key="1">
    <citation type="submission" date="2018-02" db="EMBL/GenBank/DDBJ databases">
        <authorList>
            <person name="Moore K."/>
            <person name="Momper L."/>
        </authorList>
    </citation>
    <scope>NUCLEOTIDE SEQUENCE [LARGE SCALE GENOMIC DNA]</scope>
    <source>
        <strain evidence="2">ULC18</strain>
    </source>
</reference>
<protein>
    <submittedName>
        <fullName evidence="1">Uncharacterized protein</fullName>
    </submittedName>
</protein>
<reference evidence="1 2" key="2">
    <citation type="submission" date="2018-03" db="EMBL/GenBank/DDBJ databases">
        <title>The ancient ancestry and fast evolution of plastids.</title>
        <authorList>
            <person name="Moore K.R."/>
            <person name="Magnabosco C."/>
            <person name="Momper L."/>
            <person name="Gold D.A."/>
            <person name="Bosak T."/>
            <person name="Fournier G.P."/>
        </authorList>
    </citation>
    <scope>NUCLEOTIDE SEQUENCE [LARGE SCALE GENOMIC DNA]</scope>
    <source>
        <strain evidence="1 2">ULC18</strain>
    </source>
</reference>
<dbReference type="EMBL" id="PVWK01000035">
    <property type="protein sequence ID" value="PSB31501.1"/>
    <property type="molecule type" value="Genomic_DNA"/>
</dbReference>
<comment type="caution">
    <text evidence="1">The sequence shown here is derived from an EMBL/GenBank/DDBJ whole genome shotgun (WGS) entry which is preliminary data.</text>
</comment>